<evidence type="ECO:0000259" key="5">
    <source>
        <dbReference type="Pfam" id="PF04548"/>
    </source>
</evidence>
<feature type="compositionally biased region" description="Basic and acidic residues" evidence="3">
    <location>
        <begin position="564"/>
        <end position="586"/>
    </location>
</feature>
<organism evidence="6 7">
    <name type="scientific">Gracilariopsis chorda</name>
    <dbReference type="NCBI Taxonomy" id="448386"/>
    <lineage>
        <taxon>Eukaryota</taxon>
        <taxon>Rhodophyta</taxon>
        <taxon>Florideophyceae</taxon>
        <taxon>Rhodymeniophycidae</taxon>
        <taxon>Gracilariales</taxon>
        <taxon>Gracilariaceae</taxon>
        <taxon>Gracilariopsis</taxon>
    </lineage>
</organism>
<dbReference type="Gene3D" id="3.40.50.300">
    <property type="entry name" value="P-loop containing nucleotide triphosphate hydrolases"/>
    <property type="match status" value="1"/>
</dbReference>
<dbReference type="InterPro" id="IPR027417">
    <property type="entry name" value="P-loop_NTPase"/>
</dbReference>
<feature type="region of interest" description="Disordered" evidence="3">
    <location>
        <begin position="528"/>
        <end position="605"/>
    </location>
</feature>
<feature type="coiled-coil region" evidence="2">
    <location>
        <begin position="387"/>
        <end position="417"/>
    </location>
</feature>
<dbReference type="SUPFAM" id="SSF52540">
    <property type="entry name" value="P-loop containing nucleoside triphosphate hydrolases"/>
    <property type="match status" value="1"/>
</dbReference>
<dbReference type="OrthoDB" id="8954335at2759"/>
<evidence type="ECO:0000256" key="4">
    <source>
        <dbReference type="SAM" id="Phobius"/>
    </source>
</evidence>
<dbReference type="GO" id="GO:0005525">
    <property type="term" value="F:GTP binding"/>
    <property type="evidence" value="ECO:0007669"/>
    <property type="project" value="InterPro"/>
</dbReference>
<reference evidence="6 7" key="1">
    <citation type="journal article" date="2018" name="Mol. Biol. Evol.">
        <title>Analysis of the draft genome of the red seaweed Gracilariopsis chorda provides insights into genome size evolution in Rhodophyta.</title>
        <authorList>
            <person name="Lee J."/>
            <person name="Yang E.C."/>
            <person name="Graf L."/>
            <person name="Yang J.H."/>
            <person name="Qiu H."/>
            <person name="Zel Zion U."/>
            <person name="Chan C.X."/>
            <person name="Stephens T.G."/>
            <person name="Weber A.P.M."/>
            <person name="Boo G.H."/>
            <person name="Boo S.M."/>
            <person name="Kim K.M."/>
            <person name="Shin Y."/>
            <person name="Jung M."/>
            <person name="Lee S.J."/>
            <person name="Yim H.S."/>
            <person name="Lee J.H."/>
            <person name="Bhattacharya D."/>
            <person name="Yoon H.S."/>
        </authorList>
    </citation>
    <scope>NUCLEOTIDE SEQUENCE [LARGE SCALE GENOMIC DNA]</scope>
    <source>
        <strain evidence="6 7">SKKU-2015</strain>
        <tissue evidence="6">Whole body</tissue>
    </source>
</reference>
<keyword evidence="1" id="KW-0547">Nucleotide-binding</keyword>
<dbReference type="AlphaFoldDB" id="A0A2V3IZZ8"/>
<feature type="transmembrane region" description="Helical" evidence="4">
    <location>
        <begin position="434"/>
        <end position="454"/>
    </location>
</feature>
<dbReference type="Proteomes" id="UP000247409">
    <property type="component" value="Unassembled WGS sequence"/>
</dbReference>
<keyword evidence="7" id="KW-1185">Reference proteome</keyword>
<evidence type="ECO:0000256" key="3">
    <source>
        <dbReference type="SAM" id="MobiDB-lite"/>
    </source>
</evidence>
<gene>
    <name evidence="6" type="ORF">BWQ96_02403</name>
</gene>
<feature type="domain" description="AIG1-type G" evidence="5">
    <location>
        <begin position="120"/>
        <end position="182"/>
    </location>
</feature>
<comment type="caution">
    <text evidence="6">The sequence shown here is derived from an EMBL/GenBank/DDBJ whole genome shotgun (WGS) entry which is preliminary data.</text>
</comment>
<evidence type="ECO:0000256" key="2">
    <source>
        <dbReference type="SAM" id="Coils"/>
    </source>
</evidence>
<feature type="compositionally biased region" description="Acidic residues" evidence="3">
    <location>
        <begin position="553"/>
        <end position="563"/>
    </location>
</feature>
<dbReference type="InterPro" id="IPR006703">
    <property type="entry name" value="G_AIG1"/>
</dbReference>
<feature type="compositionally biased region" description="Acidic residues" evidence="3">
    <location>
        <begin position="594"/>
        <end position="605"/>
    </location>
</feature>
<keyword evidence="2" id="KW-0175">Coiled coil</keyword>
<accession>A0A2V3IZZ8</accession>
<evidence type="ECO:0000313" key="6">
    <source>
        <dbReference type="EMBL" id="PXF47721.1"/>
    </source>
</evidence>
<keyword evidence="4" id="KW-0812">Transmembrane</keyword>
<evidence type="ECO:0000313" key="7">
    <source>
        <dbReference type="Proteomes" id="UP000247409"/>
    </source>
</evidence>
<proteinExistence type="predicted"/>
<evidence type="ECO:0000256" key="1">
    <source>
        <dbReference type="ARBA" id="ARBA00022741"/>
    </source>
</evidence>
<dbReference type="EMBL" id="NBIV01000020">
    <property type="protein sequence ID" value="PXF47721.1"/>
    <property type="molecule type" value="Genomic_DNA"/>
</dbReference>
<keyword evidence="4" id="KW-1133">Transmembrane helix</keyword>
<keyword evidence="4" id="KW-0472">Membrane</keyword>
<feature type="region of interest" description="Disordered" evidence="3">
    <location>
        <begin position="228"/>
        <end position="276"/>
    </location>
</feature>
<dbReference type="Pfam" id="PF04548">
    <property type="entry name" value="AIG1"/>
    <property type="match status" value="1"/>
</dbReference>
<feature type="compositionally biased region" description="Polar residues" evidence="3">
    <location>
        <begin position="242"/>
        <end position="260"/>
    </location>
</feature>
<feature type="region of interest" description="Disordered" evidence="3">
    <location>
        <begin position="483"/>
        <end position="510"/>
    </location>
</feature>
<name>A0A2V3IZZ8_9FLOR</name>
<protein>
    <submittedName>
        <fullName evidence="6">Translocase of chloroplast 33, chloroplastic</fullName>
    </submittedName>
</protein>
<sequence length="605" mass="68668">MSRISDALRPLDLDPPLRIVVTGRKGAGKTTLVSHLKALVPSVQRPLPLSLRRRPHDRALFLITRLVEILHNVVSQHIPDQKTATRHELDLDESGKKQLWIWDSNDENGVVAVGADQEAAQIDVLLFVTRLDASRVGKYDKKHLIVLRKLFGEQILHRIVFVLTRGSALPPINLNFNEFVGVRSDMLYAYAKEVFKPVQVSGGVGIEYAPDLIEEELRKRALIEQTDLEPISSDEAHETEETAQGNVSENGEMGTSSTAEPQHLEQPSEATNSPVQALTKADLKKLEKRITQDWLNTKPRPSVKKMFEVLLHDEGNDASSVTGMADTLIDDIYASGVYPLDRRVFTDPPRPRCVVVEMAHDCAINEAGEKLLPNKIAWIHTLVGAIAQTAKEVRRKREAQRAKEEQEEKEKEKAVSRPGRFKWLNDLRREFLRGSLRMVLTQFVLVYVGMVVYLKVEERRRKWKEAQDDDSVLLELDDEEYERLTKPDEGTDGSVILESGPIREEEEELKDAEKEFFGVREREKLFEDKQEVRGRGPMYGDEGANNKWRTSGDEFEEFEEADEARDGGDGDEVIMKEKYNADDAKKWKNKSGGEDEGEGQNDEDD</sequence>